<reference evidence="7 8" key="1">
    <citation type="submission" date="2019-02" db="EMBL/GenBank/DDBJ databases">
        <title>Draft genome sequence of Muricauda sp. 176CP4-71.</title>
        <authorList>
            <person name="Park J.-S."/>
        </authorList>
    </citation>
    <scope>NUCLEOTIDE SEQUENCE [LARGE SCALE GENOMIC DNA]</scope>
    <source>
        <strain evidence="7 8">176CP4-71</strain>
    </source>
</reference>
<dbReference type="PANTHER" id="PTHR13799:SF14">
    <property type="entry name" value="GTP CYCLOHYDROLASE 1 TYPE 2 HOMOLOG"/>
    <property type="match status" value="1"/>
</dbReference>
<dbReference type="Proteomes" id="UP000291981">
    <property type="component" value="Unassembled WGS sequence"/>
</dbReference>
<gene>
    <name evidence="7" type="ORF">EW142_08695</name>
</gene>
<protein>
    <recommendedName>
        <fullName evidence="3 5">GTP cyclohydrolase 1 type 2 homolog</fullName>
    </recommendedName>
</protein>
<dbReference type="NCBIfam" id="TIGR00486">
    <property type="entry name" value="YbgI_SA1388"/>
    <property type="match status" value="1"/>
</dbReference>
<evidence type="ECO:0000256" key="1">
    <source>
        <dbReference type="ARBA" id="ARBA00006964"/>
    </source>
</evidence>
<dbReference type="GO" id="GO:0046872">
    <property type="term" value="F:metal ion binding"/>
    <property type="evidence" value="ECO:0007669"/>
    <property type="project" value="UniProtKB-UniRule"/>
</dbReference>
<accession>A0A4Q8Q993</accession>
<evidence type="ECO:0000256" key="3">
    <source>
        <dbReference type="ARBA" id="ARBA00022112"/>
    </source>
</evidence>
<keyword evidence="8" id="KW-1185">Reference proteome</keyword>
<proteinExistence type="inferred from homology"/>
<dbReference type="GO" id="GO:0005737">
    <property type="term" value="C:cytoplasm"/>
    <property type="evidence" value="ECO:0007669"/>
    <property type="project" value="TreeGrafter"/>
</dbReference>
<dbReference type="FunFam" id="3.40.1390.30:FF:000001">
    <property type="entry name" value="GTP cyclohydrolase 1 type 2"/>
    <property type="match status" value="1"/>
</dbReference>
<keyword evidence="4 5" id="KW-0479">Metal-binding</keyword>
<dbReference type="PANTHER" id="PTHR13799">
    <property type="entry name" value="NGG1 INTERACTING FACTOR 3"/>
    <property type="match status" value="1"/>
</dbReference>
<dbReference type="InterPro" id="IPR036069">
    <property type="entry name" value="DUF34/NIF3_sf"/>
</dbReference>
<dbReference type="EMBL" id="SGIU01000002">
    <property type="protein sequence ID" value="TAI46771.1"/>
    <property type="molecule type" value="Genomic_DNA"/>
</dbReference>
<dbReference type="InterPro" id="IPR002678">
    <property type="entry name" value="DUF34/NIF3"/>
</dbReference>
<dbReference type="InterPro" id="IPR015867">
    <property type="entry name" value="N-reg_PII/ATP_PRibTrfase_C"/>
</dbReference>
<feature type="binding site" evidence="6">
    <location>
        <position position="103"/>
    </location>
    <ligand>
        <name>a divalent metal cation</name>
        <dbReference type="ChEBI" id="CHEBI:60240"/>
        <label>1</label>
    </ligand>
</feature>
<dbReference type="SUPFAM" id="SSF102705">
    <property type="entry name" value="NIF3 (NGG1p interacting factor 3)-like"/>
    <property type="match status" value="1"/>
</dbReference>
<sequence length="364" mass="40115">MKVKDIARILEELAPLAHAEDFDNTGLLVGDPHTTVTGVLVTLDTLENVIDEAIRKECNLVISFHPIIFKGLKKLTGSTYVERVVMKAISNGISIYSMHTALDNSPLGVNAKICEVLGIQNPTILIPKKRTLKKLTTYVPKDQANALKEVLFNAGAGAIGKYDHCSFTTEGIGSFKATEGANPTVGAIGQTHYEDEAQINVVFSFEKEKNILQALFKNHPYEEVAYEIFTLDNQNQDIGMGMLGSLPKEMEEKAFLELVKQKMGTPTIRHSEFQGKTVKKVAVLGGSGAFAISAAKRAKADVFLTADLKYHDFFQAEKELLLADIGHFESEQFTKDLLVDHLRKKITNFAVALSESITNPIKYL</sequence>
<comment type="similarity">
    <text evidence="1 5">Belongs to the GTP cyclohydrolase I type 2/NIF3 family.</text>
</comment>
<evidence type="ECO:0000256" key="6">
    <source>
        <dbReference type="PIRSR" id="PIRSR602678-1"/>
    </source>
</evidence>
<dbReference type="InterPro" id="IPR017221">
    <property type="entry name" value="DUF34/NIF3_bac"/>
</dbReference>
<dbReference type="Gene3D" id="3.40.1390.30">
    <property type="entry name" value="NIF3 (NGG1p interacting factor 3)-like"/>
    <property type="match status" value="1"/>
</dbReference>
<evidence type="ECO:0000256" key="2">
    <source>
        <dbReference type="ARBA" id="ARBA00011643"/>
    </source>
</evidence>
<comment type="subunit">
    <text evidence="2">Homohexamer.</text>
</comment>
<feature type="binding site" evidence="6">
    <location>
        <position position="65"/>
    </location>
    <ligand>
        <name>a divalent metal cation</name>
        <dbReference type="ChEBI" id="CHEBI:60240"/>
        <label>1</label>
    </ligand>
</feature>
<dbReference type="RefSeq" id="WP_130612779.1">
    <property type="nucleotide sequence ID" value="NZ_SGIU01000002.1"/>
</dbReference>
<dbReference type="FunFam" id="3.30.70.120:FF:000006">
    <property type="entry name" value="GTP cyclohydrolase 1 type 2 homolog"/>
    <property type="match status" value="1"/>
</dbReference>
<dbReference type="Pfam" id="PF01784">
    <property type="entry name" value="DUF34_NIF3"/>
    <property type="match status" value="1"/>
</dbReference>
<comment type="caution">
    <text evidence="7">The sequence shown here is derived from an EMBL/GenBank/DDBJ whole genome shotgun (WGS) entry which is preliminary data.</text>
</comment>
<name>A0A4Q8Q993_9FLAO</name>
<evidence type="ECO:0000313" key="7">
    <source>
        <dbReference type="EMBL" id="TAI46771.1"/>
    </source>
</evidence>
<evidence type="ECO:0000256" key="4">
    <source>
        <dbReference type="ARBA" id="ARBA00022723"/>
    </source>
</evidence>
<dbReference type="AlphaFoldDB" id="A0A4Q8Q993"/>
<evidence type="ECO:0000313" key="8">
    <source>
        <dbReference type="Proteomes" id="UP000291981"/>
    </source>
</evidence>
<feature type="binding site" evidence="6">
    <location>
        <position position="327"/>
    </location>
    <ligand>
        <name>a divalent metal cation</name>
        <dbReference type="ChEBI" id="CHEBI:60240"/>
        <label>1</label>
    </ligand>
</feature>
<organism evidence="7 8">
    <name type="scientific">Flagellimonas allohymeniacidonis</name>
    <dbReference type="NCBI Taxonomy" id="2517819"/>
    <lineage>
        <taxon>Bacteria</taxon>
        <taxon>Pseudomonadati</taxon>
        <taxon>Bacteroidota</taxon>
        <taxon>Flavobacteriia</taxon>
        <taxon>Flavobacteriales</taxon>
        <taxon>Flavobacteriaceae</taxon>
        <taxon>Flagellimonas</taxon>
    </lineage>
</organism>
<dbReference type="PIRSF" id="PIRSF037489">
    <property type="entry name" value="UCP037489_NIF3_YqfO"/>
    <property type="match status" value="1"/>
</dbReference>
<feature type="binding site" evidence="6">
    <location>
        <position position="331"/>
    </location>
    <ligand>
        <name>a divalent metal cation</name>
        <dbReference type="ChEBI" id="CHEBI:60240"/>
        <label>1</label>
    </ligand>
</feature>
<dbReference type="OrthoDB" id="9792792at2"/>
<evidence type="ECO:0000256" key="5">
    <source>
        <dbReference type="PIRNR" id="PIRNR037489"/>
    </source>
</evidence>
<dbReference type="Gene3D" id="3.30.70.120">
    <property type="match status" value="1"/>
</dbReference>